<dbReference type="AlphaFoldDB" id="A0A5D3BNU3"/>
<accession>A0A5D3BNU3</accession>
<proteinExistence type="predicted"/>
<evidence type="ECO:0000313" key="2">
    <source>
        <dbReference type="EMBL" id="TYK00894.1"/>
    </source>
</evidence>
<reference evidence="3 4" key="1">
    <citation type="submission" date="2019-08" db="EMBL/GenBank/DDBJ databases">
        <title>Draft genome sequences of two oriental melons (Cucumis melo L. var makuwa).</title>
        <authorList>
            <person name="Kwon S.-Y."/>
        </authorList>
    </citation>
    <scope>NUCLEOTIDE SEQUENCE [LARGE SCALE GENOMIC DNA]</scope>
    <source>
        <strain evidence="4">cv. Chang Bougi</strain>
        <strain evidence="3">cv. SW 3</strain>
        <tissue evidence="2">Leaf</tissue>
    </source>
</reference>
<name>A0A5D3BNU3_CUCMM</name>
<dbReference type="Proteomes" id="UP000321947">
    <property type="component" value="Unassembled WGS sequence"/>
</dbReference>
<dbReference type="Proteomes" id="UP000321393">
    <property type="component" value="Unassembled WGS sequence"/>
</dbReference>
<sequence>MLTVWKELMGQNHRHFKKFNNREQAHANLPSRLRNQEQSSMNKATRAKQFYNHSSGFKSFLQRQHDTLLAVLRLHLSSKS</sequence>
<organism evidence="2 4">
    <name type="scientific">Cucumis melo var. makuwa</name>
    <name type="common">Oriental melon</name>
    <dbReference type="NCBI Taxonomy" id="1194695"/>
    <lineage>
        <taxon>Eukaryota</taxon>
        <taxon>Viridiplantae</taxon>
        <taxon>Streptophyta</taxon>
        <taxon>Embryophyta</taxon>
        <taxon>Tracheophyta</taxon>
        <taxon>Spermatophyta</taxon>
        <taxon>Magnoliopsida</taxon>
        <taxon>eudicotyledons</taxon>
        <taxon>Gunneridae</taxon>
        <taxon>Pentapetalae</taxon>
        <taxon>rosids</taxon>
        <taxon>fabids</taxon>
        <taxon>Cucurbitales</taxon>
        <taxon>Cucurbitaceae</taxon>
        <taxon>Benincaseae</taxon>
        <taxon>Cucumis</taxon>
    </lineage>
</organism>
<protein>
    <submittedName>
        <fullName evidence="2">CACTA en-spm transposon protein</fullName>
    </submittedName>
</protein>
<comment type="caution">
    <text evidence="2">The sequence shown here is derived from an EMBL/GenBank/DDBJ whole genome shotgun (WGS) entry which is preliminary data.</text>
</comment>
<evidence type="ECO:0000313" key="1">
    <source>
        <dbReference type="EMBL" id="KAA0066390.1"/>
    </source>
</evidence>
<evidence type="ECO:0000313" key="3">
    <source>
        <dbReference type="Proteomes" id="UP000321393"/>
    </source>
</evidence>
<dbReference type="EMBL" id="SSTD01016371">
    <property type="protein sequence ID" value="TYK00894.1"/>
    <property type="molecule type" value="Genomic_DNA"/>
</dbReference>
<dbReference type="EMBL" id="SSTE01000903">
    <property type="protein sequence ID" value="KAA0066390.1"/>
    <property type="molecule type" value="Genomic_DNA"/>
</dbReference>
<evidence type="ECO:0000313" key="4">
    <source>
        <dbReference type="Proteomes" id="UP000321947"/>
    </source>
</evidence>
<gene>
    <name evidence="2" type="ORF">E5676_scaffold602G00540</name>
    <name evidence="1" type="ORF">E6C27_scaffold21G004660</name>
</gene>